<reference evidence="2" key="1">
    <citation type="submission" date="2009-06" db="EMBL/GenBank/DDBJ databases">
        <title>Complete sequence plasmid 1 of Ralstonia pickettii 12D.</title>
        <authorList>
            <consortium name="US DOE Joint Genome Institute"/>
            <person name="Lucas S."/>
            <person name="Copeland A."/>
            <person name="Lapidus A."/>
            <person name="Glavina del Rio T."/>
            <person name="Dalin E."/>
            <person name="Tice H."/>
            <person name="Bruce D."/>
            <person name="Goodwin L."/>
            <person name="Pitluck S."/>
            <person name="Sims D."/>
            <person name="Meincke L."/>
            <person name="Brettin T."/>
            <person name="Detter J.C."/>
            <person name="Han C."/>
            <person name="Larimer F."/>
            <person name="Land M."/>
            <person name="Hauser L."/>
            <person name="Kyrpides N."/>
            <person name="Ovchinnikova G."/>
            <person name="Marsh T."/>
            <person name="Richardson P."/>
        </authorList>
    </citation>
    <scope>NUCLEOTIDE SEQUENCE [LARGE SCALE GENOMIC DNA]</scope>
    <source>
        <strain evidence="2">12D</strain>
        <plasmid>12D</plasmid>
        <plasmid evidence="2">pRp12D01</plasmid>
    </source>
</reference>
<accession>C6BPJ0</accession>
<geneLocation type="plasmid" evidence="2">
    <name>pRp12D01</name>
</geneLocation>
<organism evidence="2">
    <name type="scientific">Ralstonia pickettii (strain 12D)</name>
    <dbReference type="NCBI Taxonomy" id="428406"/>
    <lineage>
        <taxon>Bacteria</taxon>
        <taxon>Pseudomonadati</taxon>
        <taxon>Pseudomonadota</taxon>
        <taxon>Betaproteobacteria</taxon>
        <taxon>Burkholderiales</taxon>
        <taxon>Burkholderiaceae</taxon>
        <taxon>Ralstonia</taxon>
    </lineage>
</organism>
<keyword evidence="1" id="KW-1133">Transmembrane helix</keyword>
<sequence length="68" mass="7823">MDEFFGKFLRFAYIQVVLCLLVRLLQPDWYVEHPVHAVMFATALAACVFEVVSGILWAAARPQTNRRP</sequence>
<feature type="transmembrane region" description="Helical" evidence="1">
    <location>
        <begin position="7"/>
        <end position="25"/>
    </location>
</feature>
<dbReference type="KEGG" id="rpf:Rpic12D_4880"/>
<evidence type="ECO:0008006" key="3">
    <source>
        <dbReference type="Google" id="ProtNLM"/>
    </source>
</evidence>
<keyword evidence="1" id="KW-0472">Membrane</keyword>
<dbReference type="EMBL" id="CP001646">
    <property type="protein sequence ID" value="ACS66114.1"/>
    <property type="molecule type" value="Genomic_DNA"/>
</dbReference>
<protein>
    <recommendedName>
        <fullName evidence="3">Transmembrane protein</fullName>
    </recommendedName>
</protein>
<keyword evidence="1" id="KW-0812">Transmembrane</keyword>
<evidence type="ECO:0000256" key="1">
    <source>
        <dbReference type="SAM" id="Phobius"/>
    </source>
</evidence>
<dbReference type="HOGENOM" id="CLU_2790993_0_0_4"/>
<proteinExistence type="predicted"/>
<dbReference type="AlphaFoldDB" id="C6BPJ0"/>
<gene>
    <name evidence="2" type="ordered locus">Rpic12D_4880</name>
</gene>
<feature type="transmembrane region" description="Helical" evidence="1">
    <location>
        <begin position="37"/>
        <end position="60"/>
    </location>
</feature>
<name>C6BPJ0_RALP1</name>
<keyword evidence="2" id="KW-0614">Plasmid</keyword>
<evidence type="ECO:0000313" key="2">
    <source>
        <dbReference type="EMBL" id="ACS66114.1"/>
    </source>
</evidence>